<dbReference type="Proteomes" id="UP000001283">
    <property type="component" value="Chromosome"/>
</dbReference>
<proteinExistence type="predicted"/>
<dbReference type="SUPFAM" id="SSF53187">
    <property type="entry name" value="Zn-dependent exopeptidases"/>
    <property type="match status" value="1"/>
</dbReference>
<dbReference type="KEGG" id="bmh:BMWSH_0736"/>
<dbReference type="Gene3D" id="3.40.630.10">
    <property type="entry name" value="Zn peptidases"/>
    <property type="match status" value="1"/>
</dbReference>
<evidence type="ECO:0000313" key="1">
    <source>
        <dbReference type="EMBL" id="AEN87620.1"/>
    </source>
</evidence>
<dbReference type="EMBL" id="CP003017">
    <property type="protein sequence ID" value="AEN87620.1"/>
    <property type="molecule type" value="Genomic_DNA"/>
</dbReference>
<reference evidence="1 2" key="1">
    <citation type="journal article" date="2011" name="J. Bacteriol.">
        <title>Complete genome sequence of the industrial strain Bacillus megaterium WSH-002.</title>
        <authorList>
            <person name="Liu L."/>
            <person name="Li Y."/>
            <person name="Zhang J."/>
            <person name="Zou W."/>
            <person name="Zhou Z."/>
            <person name="Liu J."/>
            <person name="Li X."/>
            <person name="Wang L."/>
            <person name="Chen J."/>
        </authorList>
    </citation>
    <scope>NUCLEOTIDE SEQUENCE [LARGE SCALE GENOMIC DNA]</scope>
    <source>
        <strain evidence="1 2">WSH-002</strain>
    </source>
</reference>
<gene>
    <name evidence="1" type="primary">yqgT</name>
    <name evidence="1" type="ORF">BMWSH_0736</name>
</gene>
<organism evidence="1 2">
    <name type="scientific">Priestia megaterium (strain WSH-002)</name>
    <name type="common">Bacillus megaterium</name>
    <dbReference type="NCBI Taxonomy" id="1006007"/>
    <lineage>
        <taxon>Bacteria</taxon>
        <taxon>Bacillati</taxon>
        <taxon>Bacillota</taxon>
        <taxon>Bacilli</taxon>
        <taxon>Bacillales</taxon>
        <taxon>Bacillaceae</taxon>
        <taxon>Priestia</taxon>
    </lineage>
</organism>
<protein>
    <submittedName>
        <fullName evidence="1">Gamma-D-glutamyl-L-diamino acid endopeptidase I</fullName>
    </submittedName>
</protein>
<name>A0A8D3WX05_PRIMW</name>
<evidence type="ECO:0000313" key="2">
    <source>
        <dbReference type="Proteomes" id="UP000001283"/>
    </source>
</evidence>
<sequence>MVKLVERHDFDCVIALHTQGEEFYWGYMNEEPKEAEEIASYFERVSGYKAVKTIDSHAGFKDWFILEKKKLGFTLELGKGINPLPLSQISRVYNPTKAILVAAMEYLSI</sequence>
<dbReference type="AlphaFoldDB" id="A0A8D3WX05"/>
<accession>A0A8D3WX05</accession>